<reference evidence="4" key="1">
    <citation type="submission" date="2017-02" db="EMBL/GenBank/DDBJ databases">
        <authorList>
            <person name="Varghese N."/>
            <person name="Submissions S."/>
        </authorList>
    </citation>
    <scope>NUCLEOTIDE SEQUENCE [LARGE SCALE GENOMIC DNA]</scope>
    <source>
        <strain evidence="4">ATCC 27094</strain>
    </source>
</reference>
<dbReference type="RefSeq" id="WP_085936234.1">
    <property type="nucleotide sequence ID" value="NZ_FUWJ01000007.1"/>
</dbReference>
<dbReference type="EMBL" id="FUWJ01000007">
    <property type="protein sequence ID" value="SKA25953.1"/>
    <property type="molecule type" value="Genomic_DNA"/>
</dbReference>
<dbReference type="OrthoDB" id="9790710at2"/>
<keyword evidence="1 3" id="KW-0808">Transferase</keyword>
<evidence type="ECO:0000313" key="3">
    <source>
        <dbReference type="EMBL" id="SKA25953.1"/>
    </source>
</evidence>
<dbReference type="STRING" id="225324.SAMN02745126_04585"/>
<sequence>MSGRLLFDLTGLLHWYAYFKRPGGVQRVIEKIAASDAIRQSGKVEFVARLLGDNRFVQIDPSAIGNIPALRRLHSAALRHASFAGAFREGQYFHIPYLALGYVPGRRSSLQIVEPPARGDSLFNPGDLWWQKAYAPIVADLKTRTGLRIVQQVHDLYLIERPEWTPAHAVRAFSRQLVQIAPAVDHWLVLSQFTKKRLRRILAERGLPERPISIMPVGWDSFPGNSPHRPAIVEGPYIMFVGTVEPRKNLPALLDAIETLRAQLGARVPQLVVVGGKGWKAGDVEARLARAAREGKVIWFRNVSDTDLGALYSRARFTVMPSHGEGWGLAVQESISQGVPCIAADVGATRESGGDLAVYFDPARPEALTRAMSAWITDEASLARAARRIATALATPKAFPTWNDAGKAILEVADLGSS</sequence>
<dbReference type="CDD" id="cd03809">
    <property type="entry name" value="GT4_MtfB-like"/>
    <property type="match status" value="1"/>
</dbReference>
<dbReference type="AlphaFoldDB" id="A0A1T4SCJ5"/>
<evidence type="ECO:0000259" key="2">
    <source>
        <dbReference type="Pfam" id="PF00534"/>
    </source>
</evidence>
<keyword evidence="4" id="KW-1185">Reference proteome</keyword>
<evidence type="ECO:0000256" key="1">
    <source>
        <dbReference type="ARBA" id="ARBA00022679"/>
    </source>
</evidence>
<name>A0A1T4SCJ5_9HYPH</name>
<organism evidence="3 4">
    <name type="scientific">Enhydrobacter aerosaccus</name>
    <dbReference type="NCBI Taxonomy" id="225324"/>
    <lineage>
        <taxon>Bacteria</taxon>
        <taxon>Pseudomonadati</taxon>
        <taxon>Pseudomonadota</taxon>
        <taxon>Alphaproteobacteria</taxon>
        <taxon>Hyphomicrobiales</taxon>
        <taxon>Enhydrobacter</taxon>
    </lineage>
</organism>
<dbReference type="Gene3D" id="3.40.50.2000">
    <property type="entry name" value="Glycogen Phosphorylase B"/>
    <property type="match status" value="1"/>
</dbReference>
<dbReference type="Pfam" id="PF00534">
    <property type="entry name" value="Glycos_transf_1"/>
    <property type="match status" value="1"/>
</dbReference>
<dbReference type="PANTHER" id="PTHR46401:SF2">
    <property type="entry name" value="GLYCOSYLTRANSFERASE WBBK-RELATED"/>
    <property type="match status" value="1"/>
</dbReference>
<gene>
    <name evidence="3" type="ORF">SAMN02745126_04585</name>
</gene>
<dbReference type="InterPro" id="IPR001296">
    <property type="entry name" value="Glyco_trans_1"/>
</dbReference>
<dbReference type="GO" id="GO:0016757">
    <property type="term" value="F:glycosyltransferase activity"/>
    <property type="evidence" value="ECO:0007669"/>
    <property type="project" value="InterPro"/>
</dbReference>
<dbReference type="PANTHER" id="PTHR46401">
    <property type="entry name" value="GLYCOSYLTRANSFERASE WBBK-RELATED"/>
    <property type="match status" value="1"/>
</dbReference>
<evidence type="ECO:0000313" key="4">
    <source>
        <dbReference type="Proteomes" id="UP000190092"/>
    </source>
</evidence>
<feature type="domain" description="Glycosyl transferase family 1" evidence="2">
    <location>
        <begin position="234"/>
        <end position="386"/>
    </location>
</feature>
<protein>
    <submittedName>
        <fullName evidence="3">Glycosyltransferase involved in cell wall bisynthesis</fullName>
    </submittedName>
</protein>
<accession>A0A1T4SCJ5</accession>
<dbReference type="Proteomes" id="UP000190092">
    <property type="component" value="Unassembled WGS sequence"/>
</dbReference>
<proteinExistence type="predicted"/>
<dbReference type="SUPFAM" id="SSF53756">
    <property type="entry name" value="UDP-Glycosyltransferase/glycogen phosphorylase"/>
    <property type="match status" value="1"/>
</dbReference>